<dbReference type="Proteomes" id="UP000642748">
    <property type="component" value="Unassembled WGS sequence"/>
</dbReference>
<dbReference type="InterPro" id="IPR057574">
    <property type="entry name" value="nSTAND_NTPase5_dom"/>
</dbReference>
<dbReference type="InterPro" id="IPR011990">
    <property type="entry name" value="TPR-like_helical_dom_sf"/>
</dbReference>
<dbReference type="AlphaFoldDB" id="A0A8J3VVR6"/>
<gene>
    <name evidence="3" type="ORF">Raf01_82230</name>
</gene>
<reference evidence="3" key="1">
    <citation type="submission" date="2021-01" db="EMBL/GenBank/DDBJ databases">
        <title>Whole genome shotgun sequence of Rugosimonospora africana NBRC 104875.</title>
        <authorList>
            <person name="Komaki H."/>
            <person name="Tamura T."/>
        </authorList>
    </citation>
    <scope>NUCLEOTIDE SEQUENCE</scope>
    <source>
        <strain evidence="3">NBRC 104875</strain>
    </source>
</reference>
<dbReference type="PANTHER" id="PTHR19959">
    <property type="entry name" value="KINESIN LIGHT CHAIN"/>
    <property type="match status" value="1"/>
</dbReference>
<evidence type="ECO:0000259" key="2">
    <source>
        <dbReference type="Pfam" id="PF25199"/>
    </source>
</evidence>
<feature type="region of interest" description="Disordered" evidence="1">
    <location>
        <begin position="663"/>
        <end position="685"/>
    </location>
</feature>
<dbReference type="SUPFAM" id="SSF48452">
    <property type="entry name" value="TPR-like"/>
    <property type="match status" value="2"/>
</dbReference>
<comment type="caution">
    <text evidence="3">The sequence shown here is derived from an EMBL/GenBank/DDBJ whole genome shotgun (WGS) entry which is preliminary data.</text>
</comment>
<name>A0A8J3VVR6_9ACTN</name>
<sequence>MTPEYHQHVAPGGYGVQGPGARLTIHHTGPRYHLCRFEPVPPTPVERLRHWLDQPGSLLREHRQVVPFTARGELIRELDGWRDQPDAPAALLLHAAGGQGKTRLARHACTRWREAGWAAVWAHHATDPPAAETAGPPAPDRPMLLVVDYAERWPAVDLTRLLHDQLAPRRAPTRVLLLARSIEWWPRIAAELDKLDMRGHVRPLPPLAISDGERARLLAQARDRYAEIYRYPDPSAVALPTMTGADAGQVLSIHMAALAAVDAASRAARPPGHLADVTAYLLLREREYWAKLYGDERVTAIARTTFVAALTGQLANAIAASTVDSTGLPAATGLPAQQLLDAHRRCYPGLDGNALEPLYPDRLAEDFIALNLPGHDEGYPADPWCGELLVAAGDPARPGRLFARGTGNGLAPYTGRALTFLAASAARWPQAGRYLAQLLSADPAIAMDAGGAALAAVAAAADPALLVRLAEQLPERPHADLDAAAALLTERATRYLLAGETDDAKRAQLKHDLSWRYAQAGQAAAALGPARESVTLYRTLAADDAAYRGKLANALDNLGNRLDDIGEYAEAARVTEQAVGHLEALATADPAAVPTLATCLDNLANRLKHLGQDDQALRLNGQAVELLRTVSRAAPALRPHHLAIALNNRAALLLKLAQRHAGSATRKGQAKAGNRREGEGEQGGHTAGFVELLAEARAAAEEARDRYRALAAADGDTYLPGLARSLANLATAISGDGDHAGAARLLRGAVDAFQTLVARNPAYVPDLVGGLFNLGWTQIQAGQRREALNTLREALGTLTAHPVPANREVYAQQLTLILRTLAAVASPDLDEIMPDIQALVTALHTASRATEGADTDDRHWLAPPPVRDLLRKLASESLFTSIDRLADQFGTDLETARWTVAQYADARQWAAWRTAPGGQALPLTGDMLLALQPHDRFWLGLAMPTPGHTAK</sequence>
<organism evidence="3 4">
    <name type="scientific">Rugosimonospora africana</name>
    <dbReference type="NCBI Taxonomy" id="556532"/>
    <lineage>
        <taxon>Bacteria</taxon>
        <taxon>Bacillati</taxon>
        <taxon>Actinomycetota</taxon>
        <taxon>Actinomycetes</taxon>
        <taxon>Micromonosporales</taxon>
        <taxon>Micromonosporaceae</taxon>
        <taxon>Rugosimonospora</taxon>
    </lineage>
</organism>
<dbReference type="EMBL" id="BONZ01000088">
    <property type="protein sequence ID" value="GIH20051.1"/>
    <property type="molecule type" value="Genomic_DNA"/>
</dbReference>
<dbReference type="Pfam" id="PF25199">
    <property type="entry name" value="nSTAND_NTPase5"/>
    <property type="match status" value="1"/>
</dbReference>
<evidence type="ECO:0000313" key="3">
    <source>
        <dbReference type="EMBL" id="GIH20051.1"/>
    </source>
</evidence>
<protein>
    <recommendedName>
        <fullName evidence="2">Novel STAND NTPase 5 domain-containing protein</fullName>
    </recommendedName>
</protein>
<feature type="domain" description="Novel STAND NTPase 5" evidence="2">
    <location>
        <begin position="65"/>
        <end position="187"/>
    </location>
</feature>
<evidence type="ECO:0000256" key="1">
    <source>
        <dbReference type="SAM" id="MobiDB-lite"/>
    </source>
</evidence>
<dbReference type="PANTHER" id="PTHR19959:SF119">
    <property type="entry name" value="FUNGAL LIPASE-LIKE DOMAIN-CONTAINING PROTEIN"/>
    <property type="match status" value="1"/>
</dbReference>
<evidence type="ECO:0000313" key="4">
    <source>
        <dbReference type="Proteomes" id="UP000642748"/>
    </source>
</evidence>
<accession>A0A8J3VVR6</accession>
<dbReference type="Pfam" id="PF13374">
    <property type="entry name" value="TPR_10"/>
    <property type="match status" value="1"/>
</dbReference>
<keyword evidence="4" id="KW-1185">Reference proteome</keyword>
<proteinExistence type="predicted"/>
<dbReference type="Gene3D" id="1.25.40.10">
    <property type="entry name" value="Tetratricopeptide repeat domain"/>
    <property type="match status" value="3"/>
</dbReference>
<dbReference type="RefSeq" id="WP_203923492.1">
    <property type="nucleotide sequence ID" value="NZ_BONZ01000088.1"/>
</dbReference>